<evidence type="ECO:0000256" key="1">
    <source>
        <dbReference type="SAM" id="MobiDB-lite"/>
    </source>
</evidence>
<protein>
    <submittedName>
        <fullName evidence="2">Uncharacterized protein</fullName>
    </submittedName>
</protein>
<feature type="region of interest" description="Disordered" evidence="1">
    <location>
        <begin position="478"/>
        <end position="502"/>
    </location>
</feature>
<gene>
    <name evidence="2" type="ORF">Thiowin_01609</name>
</gene>
<proteinExistence type="predicted"/>
<evidence type="ECO:0000313" key="2">
    <source>
        <dbReference type="EMBL" id="WPL16642.1"/>
    </source>
</evidence>
<name>A0ABZ0S7Z9_9GAMM</name>
<feature type="compositionally biased region" description="Polar residues" evidence="1">
    <location>
        <begin position="434"/>
        <end position="448"/>
    </location>
</feature>
<accession>A0ABZ0S7Z9</accession>
<feature type="region of interest" description="Disordered" evidence="1">
    <location>
        <begin position="407"/>
        <end position="448"/>
    </location>
</feature>
<dbReference type="Proteomes" id="UP001432180">
    <property type="component" value="Chromosome"/>
</dbReference>
<dbReference type="EMBL" id="CP121472">
    <property type="protein sequence ID" value="WPL16642.1"/>
    <property type="molecule type" value="Genomic_DNA"/>
</dbReference>
<keyword evidence="3" id="KW-1185">Reference proteome</keyword>
<evidence type="ECO:0000313" key="3">
    <source>
        <dbReference type="Proteomes" id="UP001432180"/>
    </source>
</evidence>
<reference evidence="2 3" key="1">
    <citation type="journal article" date="2023" name="Microorganisms">
        <title>Thiorhodovibrio frisius and Trv. litoralis spp. nov., Two Novel Members from a Clade of Fastidious Purple Sulfur Bacteria That Exhibit Unique Red-Shifted Light-Harvesting Capabilities.</title>
        <authorList>
            <person name="Methner A."/>
            <person name="Kuzyk S.B."/>
            <person name="Petersen J."/>
            <person name="Bauer S."/>
            <person name="Brinkmann H."/>
            <person name="Sichau K."/>
            <person name="Wanner G."/>
            <person name="Wolf J."/>
            <person name="Neumann-Schaal M."/>
            <person name="Henke P."/>
            <person name="Tank M."/>
            <person name="Sproer C."/>
            <person name="Bunk B."/>
            <person name="Overmann J."/>
        </authorList>
    </citation>
    <scope>NUCLEOTIDE SEQUENCE [LARGE SCALE GENOMIC DNA]</scope>
    <source>
        <strain evidence="2 3">DSM 6702</strain>
    </source>
</reference>
<organism evidence="2 3">
    <name type="scientific">Thiorhodovibrio winogradskyi</name>
    <dbReference type="NCBI Taxonomy" id="77007"/>
    <lineage>
        <taxon>Bacteria</taxon>
        <taxon>Pseudomonadati</taxon>
        <taxon>Pseudomonadota</taxon>
        <taxon>Gammaproteobacteria</taxon>
        <taxon>Chromatiales</taxon>
        <taxon>Chromatiaceae</taxon>
        <taxon>Thiorhodovibrio</taxon>
    </lineage>
</organism>
<sequence length="636" mass="70326">MTLFSDTFLGRISFVYLTLTLMGPALAQVRPPAKDVTGTPDTMPGATLVMASEQETLDSHDTNSAGEIGSNPLNDLVRIFAGLEVAKTSPHADLMNSVAWADYHQRIQQTWQRYKAQQHDRVEAFRDQWLPAEVHQGRDLLYPFAGADFLYADLFFPQATNTFMFGLEPLGDIPGRERLNSAYYNGVIRSTEDLLRLTFFRTKAMREDFQHNGTVPLLGYFIVHRGHVIQDITYLRLDEAGIPHQARLNDASGARITFQDGRNGRMRSIWYWRGDLSNQGLASAPGLAAYIAGLPPSNLYMKAASYLCHHQGFEDACTLFRDRAELSLQEDSGMPLRFFPEEDWNQTFFGQYRDPISIFTDRLYRQQGALKQAFATSDSVHYLPFPLGYHASAHADNLMLAMRKQSTQQLVPGLSPELPPNPTPADQPNAPMVTAQTDASDKTPTTPASRSMIAAVTSEPATPTPLTYPANTLWTRDSSAQANSESTLDAALSNSEPLSPPASLQQQLDAAGLVYKINDSGTLWLIYSVDNSRTQLTFIAPETKNINGQETHEIWSVGFLSEDDTLSVDATTQLLKDNAATDAGAWELGRFLGKAAGIFRTRIPASANWQTLSKAVETVATTADQQERALMGADEL</sequence>